<dbReference type="Proteomes" id="UP001205910">
    <property type="component" value="Unassembled WGS sequence"/>
</dbReference>
<protein>
    <submittedName>
        <fullName evidence="1">Uncharacterized protein</fullName>
    </submittedName>
</protein>
<accession>A0ABD0BMG8</accession>
<evidence type="ECO:0000313" key="1">
    <source>
        <dbReference type="EMBL" id="GJJ44025.1"/>
    </source>
</evidence>
<evidence type="ECO:0000313" key="2">
    <source>
        <dbReference type="Proteomes" id="UP001205910"/>
    </source>
</evidence>
<dbReference type="AlphaFoldDB" id="A0ABD0BMG8"/>
<dbReference type="KEGG" id="cuz:Cul05146_1093"/>
<proteinExistence type="predicted"/>
<dbReference type="RefSeq" id="WP_158185759.1">
    <property type="nucleotide sequence ID" value="NZ_AP019662.1"/>
</dbReference>
<gene>
    <name evidence="1" type="ORF">CULCOIPH005_22140</name>
</gene>
<comment type="caution">
    <text evidence="1">The sequence shown here is derived from an EMBL/GenBank/DDBJ whole genome shotgun (WGS) entry which is preliminary data.</text>
</comment>
<dbReference type="EMBL" id="BQFK01000005">
    <property type="protein sequence ID" value="GJJ44025.1"/>
    <property type="molecule type" value="Genomic_DNA"/>
</dbReference>
<reference evidence="1 2" key="1">
    <citation type="submission" date="2021-11" db="EMBL/GenBank/DDBJ databases">
        <title>Whole genome sequences of diphtheriae toxin producing Corynebacterium ulcerans isolates from cats in Osaka, Japan.</title>
        <authorList>
            <person name="Umeda K."/>
            <person name="Hirai Y."/>
        </authorList>
    </citation>
    <scope>NUCLEOTIDE SEQUENCE [LARGE SCALE GENOMIC DNA]</scope>
    <source>
        <strain evidence="1 2">12109B-1</strain>
    </source>
</reference>
<name>A0ABD0BMG8_CORUL</name>
<organism evidence="1 2">
    <name type="scientific">Corynebacterium ulcerans</name>
    <dbReference type="NCBI Taxonomy" id="65058"/>
    <lineage>
        <taxon>Bacteria</taxon>
        <taxon>Bacillati</taxon>
        <taxon>Actinomycetota</taxon>
        <taxon>Actinomycetes</taxon>
        <taxon>Mycobacteriales</taxon>
        <taxon>Corynebacteriaceae</taxon>
        <taxon>Corynebacterium</taxon>
    </lineage>
</organism>
<sequence length="53" mass="5767">METPKPHDPHLQGVTPGEVKSELEKILSETPSDLAAESELLARAHEVLHSALQ</sequence>